<dbReference type="InterPro" id="IPR000768">
    <property type="entry name" value="ART"/>
</dbReference>
<dbReference type="Pfam" id="PF01129">
    <property type="entry name" value="ART"/>
    <property type="match status" value="1"/>
</dbReference>
<sequence>MVANGQACFSHELGTAAPRRITICYLRGFVAFAVDGHFIGGINVDGNYRLGVSLTRQGQIAEIVSIAPCPVLLCTSLGVESDPAAHFTGITHMPHEHLKNPTRREKIWIGERYNAKTGLELIANLKNLGSVFPGIGNMDRMVDESLAHAQKRLSEPHSVNLSEDQALVIALYTFDHGDYSRRRENFYHFLNEALRARDPAVIRALHSFLYHFRRAVVQFPKAHAGAKVYRGIDKDARTLVQENYKLGHSVYWTAFTSVSMDPSFAQHTFCGLRGVLFKVQVTEAYDICEFSMERKEQELLLLPNAKLVCIGIRDADSKHLVCTLQQESAVDPFVF</sequence>
<accession>A0A7S1R321</accession>
<evidence type="ECO:0000256" key="4">
    <source>
        <dbReference type="ARBA" id="ARBA00022695"/>
    </source>
</evidence>
<dbReference type="AlphaFoldDB" id="A0A7S1R321"/>
<dbReference type="PROSITE" id="PS51996">
    <property type="entry name" value="TR_MART"/>
    <property type="match status" value="1"/>
</dbReference>
<proteinExistence type="inferred from homology"/>
<evidence type="ECO:0000256" key="5">
    <source>
        <dbReference type="ARBA" id="ARBA00047597"/>
    </source>
</evidence>
<keyword evidence="2 6" id="KW-0328">Glycosyltransferase</keyword>
<reference evidence="7" key="1">
    <citation type="submission" date="2021-01" db="EMBL/GenBank/DDBJ databases">
        <authorList>
            <person name="Corre E."/>
            <person name="Pelletier E."/>
            <person name="Niang G."/>
            <person name="Scheremetjew M."/>
            <person name="Finn R."/>
            <person name="Kale V."/>
            <person name="Holt S."/>
            <person name="Cochrane G."/>
            <person name="Meng A."/>
            <person name="Brown T."/>
            <person name="Cohen L."/>
        </authorList>
    </citation>
    <scope>NUCLEOTIDE SEQUENCE</scope>
    <source>
        <strain evidence="7">CCAP 1951/1</strain>
    </source>
</reference>
<evidence type="ECO:0000256" key="2">
    <source>
        <dbReference type="ARBA" id="ARBA00022676"/>
    </source>
</evidence>
<dbReference type="SUPFAM" id="SSF56399">
    <property type="entry name" value="ADP-ribosylation"/>
    <property type="match status" value="1"/>
</dbReference>
<keyword evidence="6" id="KW-0521">NADP</keyword>
<dbReference type="EC" id="2.4.2.31" evidence="6"/>
<dbReference type="GO" id="GO:0106274">
    <property type="term" value="F:NAD+-protein-arginine ADP-ribosyltransferase activity"/>
    <property type="evidence" value="ECO:0007669"/>
    <property type="project" value="UniProtKB-EC"/>
</dbReference>
<dbReference type="Gene3D" id="3.90.176.10">
    <property type="entry name" value="Toxin ADP-ribosyltransferase, Chain A, domain 1"/>
    <property type="match status" value="1"/>
</dbReference>
<keyword evidence="6" id="KW-0520">NAD</keyword>
<name>A0A7S1R321_NEODS</name>
<dbReference type="EMBL" id="HBGF01052371">
    <property type="protein sequence ID" value="CAD9155185.1"/>
    <property type="molecule type" value="Transcribed_RNA"/>
</dbReference>
<comment type="similarity">
    <text evidence="1 6">Belongs to the Arg-specific ADP-ribosyltransferase family.</text>
</comment>
<dbReference type="GO" id="GO:0016779">
    <property type="term" value="F:nucleotidyltransferase activity"/>
    <property type="evidence" value="ECO:0007669"/>
    <property type="project" value="UniProtKB-KW"/>
</dbReference>
<evidence type="ECO:0000313" key="7">
    <source>
        <dbReference type="EMBL" id="CAD9155185.1"/>
    </source>
</evidence>
<evidence type="ECO:0000256" key="6">
    <source>
        <dbReference type="RuleBase" id="RU361228"/>
    </source>
</evidence>
<protein>
    <recommendedName>
        <fullName evidence="6">NAD(P)(+)--arginine ADP-ribosyltransferase</fullName>
        <ecNumber evidence="6">2.4.2.31</ecNumber>
    </recommendedName>
    <alternativeName>
        <fullName evidence="6">Mono(ADP-ribosyl)transferase</fullName>
    </alternativeName>
</protein>
<organism evidence="7">
    <name type="scientific">Neobodo designis</name>
    <name type="common">Flagellated protozoan</name>
    <name type="synonym">Bodo designis</name>
    <dbReference type="NCBI Taxonomy" id="312471"/>
    <lineage>
        <taxon>Eukaryota</taxon>
        <taxon>Discoba</taxon>
        <taxon>Euglenozoa</taxon>
        <taxon>Kinetoplastea</taxon>
        <taxon>Metakinetoplastina</taxon>
        <taxon>Neobodonida</taxon>
        <taxon>Neobodo</taxon>
    </lineage>
</organism>
<comment type="catalytic activity">
    <reaction evidence="5 6">
        <text>L-arginyl-[protein] + NAD(+) = N(omega)-(ADP-D-ribosyl)-L-arginyl-[protein] + nicotinamide + H(+)</text>
        <dbReference type="Rhea" id="RHEA:19149"/>
        <dbReference type="Rhea" id="RHEA-COMP:10532"/>
        <dbReference type="Rhea" id="RHEA-COMP:15087"/>
        <dbReference type="ChEBI" id="CHEBI:15378"/>
        <dbReference type="ChEBI" id="CHEBI:17154"/>
        <dbReference type="ChEBI" id="CHEBI:29965"/>
        <dbReference type="ChEBI" id="CHEBI:57540"/>
        <dbReference type="ChEBI" id="CHEBI:142554"/>
        <dbReference type="EC" id="2.4.2.31"/>
    </reaction>
</comment>
<evidence type="ECO:0000256" key="3">
    <source>
        <dbReference type="ARBA" id="ARBA00022679"/>
    </source>
</evidence>
<keyword evidence="3 6" id="KW-0808">Transferase</keyword>
<evidence type="ECO:0000256" key="1">
    <source>
        <dbReference type="ARBA" id="ARBA00009558"/>
    </source>
</evidence>
<gene>
    <name evidence="7" type="ORF">NDES1114_LOCUS35033</name>
</gene>
<keyword evidence="4" id="KW-0548">Nucleotidyltransferase</keyword>